<protein>
    <recommendedName>
        <fullName evidence="1">DUF4007 domain-containing protein</fullName>
    </recommendedName>
</protein>
<name>V5FIL8_9VIBR</name>
<feature type="domain" description="DUF4007" evidence="1">
    <location>
        <begin position="10"/>
        <end position="319"/>
    </location>
</feature>
<dbReference type="RefSeq" id="WP_023403208.1">
    <property type="nucleotide sequence ID" value="NZ_BAUJ01000010.1"/>
</dbReference>
<organism evidence="2 3">
    <name type="scientific">Vibrio halioticoli NBRC 102217</name>
    <dbReference type="NCBI Taxonomy" id="1219072"/>
    <lineage>
        <taxon>Bacteria</taxon>
        <taxon>Pseudomonadati</taxon>
        <taxon>Pseudomonadota</taxon>
        <taxon>Gammaproteobacteria</taxon>
        <taxon>Vibrionales</taxon>
        <taxon>Vibrionaceae</taxon>
        <taxon>Vibrio</taxon>
    </lineage>
</organism>
<dbReference type="Proteomes" id="UP000017800">
    <property type="component" value="Unassembled WGS sequence"/>
</dbReference>
<dbReference type="InterPro" id="IPR025248">
    <property type="entry name" value="DUF4007"/>
</dbReference>
<gene>
    <name evidence="2" type="ORF">VHA01S_010_00530</name>
</gene>
<evidence type="ECO:0000259" key="1">
    <source>
        <dbReference type="Pfam" id="PF13182"/>
    </source>
</evidence>
<keyword evidence="3" id="KW-1185">Reference proteome</keyword>
<proteinExistence type="predicted"/>
<reference evidence="2 3" key="2">
    <citation type="submission" date="2013-11" db="EMBL/GenBank/DDBJ databases">
        <title>Whole genome shotgun sequence of Vibrio halioticoli NBRC 102217.</title>
        <authorList>
            <person name="Isaki S."/>
            <person name="Kimura A."/>
            <person name="Ohji S."/>
            <person name="Hosoyama A."/>
            <person name="Fujita N."/>
            <person name="Hashimoto M."/>
            <person name="Hosoyama Y."/>
            <person name="Yamazoe A."/>
        </authorList>
    </citation>
    <scope>NUCLEOTIDE SEQUENCE [LARGE SCALE GENOMIC DNA]</scope>
    <source>
        <strain evidence="2 3">NBRC 102217</strain>
    </source>
</reference>
<evidence type="ECO:0000313" key="2">
    <source>
        <dbReference type="EMBL" id="GAD88827.1"/>
    </source>
</evidence>
<dbReference type="EMBL" id="BAUJ01000010">
    <property type="protein sequence ID" value="GAD88827.1"/>
    <property type="molecule type" value="Genomic_DNA"/>
</dbReference>
<dbReference type="eggNOG" id="ENOG502ZB1P">
    <property type="taxonomic scope" value="Bacteria"/>
</dbReference>
<reference evidence="2 3" key="1">
    <citation type="submission" date="2013-10" db="EMBL/GenBank/DDBJ databases">
        <authorList>
            <person name="Ichikawa N."/>
            <person name="Kimura A."/>
            <person name="Ohji S."/>
            <person name="Hosoyama A."/>
            <person name="Fujita N."/>
        </authorList>
    </citation>
    <scope>NUCLEOTIDE SEQUENCE [LARGE SCALE GENOMIC DNA]</scope>
    <source>
        <strain evidence="2 3">NBRC 102217</strain>
    </source>
</reference>
<comment type="caution">
    <text evidence="2">The sequence shown here is derived from an EMBL/GenBank/DDBJ whole genome shotgun (WGS) entry which is preliminary data.</text>
</comment>
<sequence>MSIESSSLKFSGHQTFPVRYGWIYKIIQEVQTNVSISSKETIEQQMVSMGMGKNMVLSVRHWIKTLKLVQPNQNKLLDFELTDLAKNLFVNTEEQKAWDEFLDKIGTIWLLHWLTQSIPASNAELNTARWFFNYFNGVRLDKQQLARDINLSLGNHEKELTEATLRKDIDCFFQTYSTKYSVNKKLSEDSFTSPFTELGLLVQLDGKTYLSELSSRKSLPDEVFTFALVDFMQKQQIDKSGKVISNENTFSFDKLLNEIGSPGRIFRLTSNGLSEKLDSVERITNGQVAWTDTQGLRQVQHSFNNLHAIDPSEYLTSYYKR</sequence>
<accession>V5FIL8</accession>
<evidence type="ECO:0000313" key="3">
    <source>
        <dbReference type="Proteomes" id="UP000017800"/>
    </source>
</evidence>
<dbReference type="AlphaFoldDB" id="V5FIL8"/>
<dbReference type="Pfam" id="PF13182">
    <property type="entry name" value="DUF4007"/>
    <property type="match status" value="1"/>
</dbReference>